<dbReference type="Proteomes" id="UP000051491">
    <property type="component" value="Unassembled WGS sequence"/>
</dbReference>
<keyword evidence="5 6" id="KW-0472">Membrane</keyword>
<dbReference type="STRING" id="89059.LAC1533_2092"/>
<keyword evidence="4 6" id="KW-1133">Transmembrane helix</keyword>
<feature type="transmembrane region" description="Helical" evidence="6">
    <location>
        <begin position="57"/>
        <end position="78"/>
    </location>
</feature>
<gene>
    <name evidence="7" type="ORF">IV43_GL001628</name>
</gene>
<evidence type="ECO:0000256" key="6">
    <source>
        <dbReference type="SAM" id="Phobius"/>
    </source>
</evidence>
<evidence type="ECO:0000256" key="1">
    <source>
        <dbReference type="ARBA" id="ARBA00004651"/>
    </source>
</evidence>
<feature type="transmembrane region" description="Helical" evidence="6">
    <location>
        <begin position="210"/>
        <end position="228"/>
    </location>
</feature>
<dbReference type="PANTHER" id="PTHR32196">
    <property type="entry name" value="ABC TRANSPORTER PERMEASE PROTEIN YPHD-RELATED-RELATED"/>
    <property type="match status" value="1"/>
</dbReference>
<feature type="transmembrane region" description="Helical" evidence="6">
    <location>
        <begin position="85"/>
        <end position="109"/>
    </location>
</feature>
<evidence type="ECO:0000256" key="3">
    <source>
        <dbReference type="ARBA" id="ARBA00022692"/>
    </source>
</evidence>
<accession>A0A0R2K510</accession>
<proteinExistence type="predicted"/>
<evidence type="ECO:0000313" key="7">
    <source>
        <dbReference type="EMBL" id="KRN82405.1"/>
    </source>
</evidence>
<dbReference type="AlphaFoldDB" id="A0A0R2K510"/>
<dbReference type="CDD" id="cd06574">
    <property type="entry name" value="TM_PBP1_branched-chain-AA_like"/>
    <property type="match status" value="1"/>
</dbReference>
<evidence type="ECO:0000256" key="5">
    <source>
        <dbReference type="ARBA" id="ARBA00023136"/>
    </source>
</evidence>
<dbReference type="GO" id="GO:0022857">
    <property type="term" value="F:transmembrane transporter activity"/>
    <property type="evidence" value="ECO:0007669"/>
    <property type="project" value="InterPro"/>
</dbReference>
<dbReference type="InterPro" id="IPR001851">
    <property type="entry name" value="ABC_transp_permease"/>
</dbReference>
<feature type="transmembrane region" description="Helical" evidence="6">
    <location>
        <begin position="237"/>
        <end position="258"/>
    </location>
</feature>
<organism evidence="7 8">
    <name type="scientific">Ligilactobacillus acidipiscis</name>
    <dbReference type="NCBI Taxonomy" id="89059"/>
    <lineage>
        <taxon>Bacteria</taxon>
        <taxon>Bacillati</taxon>
        <taxon>Bacillota</taxon>
        <taxon>Bacilli</taxon>
        <taxon>Lactobacillales</taxon>
        <taxon>Lactobacillaceae</taxon>
        <taxon>Ligilactobacillus</taxon>
    </lineage>
</organism>
<evidence type="ECO:0000256" key="2">
    <source>
        <dbReference type="ARBA" id="ARBA00022475"/>
    </source>
</evidence>
<comment type="subcellular location">
    <subcellularLocation>
        <location evidence="1">Cell membrane</location>
        <topology evidence="1">Multi-pass membrane protein</topology>
    </subcellularLocation>
</comment>
<dbReference type="Pfam" id="PF02653">
    <property type="entry name" value="BPD_transp_2"/>
    <property type="match status" value="1"/>
</dbReference>
<dbReference type="PANTHER" id="PTHR32196:SF69">
    <property type="entry name" value="BRANCHED-CHAIN AMINO ACID TRANSPORT SYSTEM, PERMEASE PROTEIN"/>
    <property type="match status" value="1"/>
</dbReference>
<keyword evidence="2" id="KW-1003">Cell membrane</keyword>
<dbReference type="OrthoDB" id="9778389at2"/>
<evidence type="ECO:0000256" key="4">
    <source>
        <dbReference type="ARBA" id="ARBA00022989"/>
    </source>
</evidence>
<feature type="transmembrane region" description="Helical" evidence="6">
    <location>
        <begin position="12"/>
        <end position="28"/>
    </location>
</feature>
<dbReference type="RefSeq" id="WP_056988114.1">
    <property type="nucleotide sequence ID" value="NZ_JQBK01000051.1"/>
</dbReference>
<feature type="transmembrane region" description="Helical" evidence="6">
    <location>
        <begin position="129"/>
        <end position="151"/>
    </location>
</feature>
<comment type="caution">
    <text evidence="7">The sequence shown here is derived from an EMBL/GenBank/DDBJ whole genome shotgun (WGS) entry which is preliminary data.</text>
</comment>
<protein>
    <submittedName>
        <fullName evidence="7">Abc transporter, permease protein</fullName>
    </submittedName>
</protein>
<feature type="transmembrane region" description="Helical" evidence="6">
    <location>
        <begin position="179"/>
        <end position="198"/>
    </location>
</feature>
<dbReference type="EMBL" id="JQBK01000051">
    <property type="protein sequence ID" value="KRN82405.1"/>
    <property type="molecule type" value="Genomic_DNA"/>
</dbReference>
<reference evidence="7 8" key="1">
    <citation type="journal article" date="2015" name="Genome Announc.">
        <title>Expanding the biotechnology potential of lactobacilli through comparative genomics of 213 strains and associated genera.</title>
        <authorList>
            <person name="Sun Z."/>
            <person name="Harris H.M."/>
            <person name="McCann A."/>
            <person name="Guo C."/>
            <person name="Argimon S."/>
            <person name="Zhang W."/>
            <person name="Yang X."/>
            <person name="Jeffery I.B."/>
            <person name="Cooney J.C."/>
            <person name="Kagawa T.F."/>
            <person name="Liu W."/>
            <person name="Song Y."/>
            <person name="Salvetti E."/>
            <person name="Wrobel A."/>
            <person name="Rasinkangas P."/>
            <person name="Parkhill J."/>
            <person name="Rea M.C."/>
            <person name="O'Sullivan O."/>
            <person name="Ritari J."/>
            <person name="Douillard F.P."/>
            <person name="Paul Ross R."/>
            <person name="Yang R."/>
            <person name="Briner A.E."/>
            <person name="Felis G.E."/>
            <person name="de Vos W.M."/>
            <person name="Barrangou R."/>
            <person name="Klaenhammer T.R."/>
            <person name="Caufield P.W."/>
            <person name="Cui Y."/>
            <person name="Zhang H."/>
            <person name="O'Toole P.W."/>
        </authorList>
    </citation>
    <scope>NUCLEOTIDE SEQUENCE [LARGE SCALE GENOMIC DNA]</scope>
    <source>
        <strain evidence="7 8">DSM 15353</strain>
    </source>
</reference>
<keyword evidence="3 6" id="KW-0812">Transmembrane</keyword>
<feature type="transmembrane region" description="Helical" evidence="6">
    <location>
        <begin position="264"/>
        <end position="281"/>
    </location>
</feature>
<name>A0A0R2K510_9LACO</name>
<sequence>MSLITSSIGQGLLWAILGVALFLTFRILDFPDMTVEGTFPLGAAVTVTAITHGASPLLATLYGFLAGAAGGLITGLLYTKGKIPILLAGILVMTACLSVNLRVMGGSNVSLIGKKTFFSVAFFQTLPKYFDSVIIGGLTITVITALVVVFLETELGQAFIVTGDNPIMARSQGINTDNMAILGLTLSNGLVGLCGALISQSNGYSDVNMGIGIIVVALASIIIGEVVFGELTLNQRLVAVTLGSIIYRFVLLLVLQLGFSTNDLNLISAIILALCMMLPNLRNSLHLNGILRKGLVSNEKE</sequence>
<dbReference type="PATRIC" id="fig|89059.3.peg.1736"/>
<evidence type="ECO:0000313" key="8">
    <source>
        <dbReference type="Proteomes" id="UP000051491"/>
    </source>
</evidence>
<dbReference type="GO" id="GO:0005886">
    <property type="term" value="C:plasma membrane"/>
    <property type="evidence" value="ECO:0007669"/>
    <property type="project" value="UniProtKB-SubCell"/>
</dbReference>